<organism evidence="2 3">
    <name type="scientific">Portunus trituberculatus</name>
    <name type="common">Swimming crab</name>
    <name type="synonym">Neptunus trituberculatus</name>
    <dbReference type="NCBI Taxonomy" id="210409"/>
    <lineage>
        <taxon>Eukaryota</taxon>
        <taxon>Metazoa</taxon>
        <taxon>Ecdysozoa</taxon>
        <taxon>Arthropoda</taxon>
        <taxon>Crustacea</taxon>
        <taxon>Multicrustacea</taxon>
        <taxon>Malacostraca</taxon>
        <taxon>Eumalacostraca</taxon>
        <taxon>Eucarida</taxon>
        <taxon>Decapoda</taxon>
        <taxon>Pleocyemata</taxon>
        <taxon>Brachyura</taxon>
        <taxon>Eubrachyura</taxon>
        <taxon>Portunoidea</taxon>
        <taxon>Portunidae</taxon>
        <taxon>Portuninae</taxon>
        <taxon>Portunus</taxon>
    </lineage>
</organism>
<sequence length="110" mass="12321">MTRHNANTSQDDSCKKLAEVVHSLDTDIKALRRHSSRLVYYVTGHYIIKQNVTQLLDHERDIYFRTALSCSGNPHGTSSNAKVTATDNLPQHSLLATDSVKESLRQNVGE</sequence>
<keyword evidence="3" id="KW-1185">Reference proteome</keyword>
<proteinExistence type="predicted"/>
<dbReference type="EMBL" id="VSRR010105768">
    <property type="protein sequence ID" value="MPC96376.1"/>
    <property type="molecule type" value="Genomic_DNA"/>
</dbReference>
<accession>A0A5B7JPW5</accession>
<evidence type="ECO:0000313" key="2">
    <source>
        <dbReference type="EMBL" id="MPC96376.1"/>
    </source>
</evidence>
<evidence type="ECO:0000256" key="1">
    <source>
        <dbReference type="SAM" id="MobiDB-lite"/>
    </source>
</evidence>
<feature type="region of interest" description="Disordered" evidence="1">
    <location>
        <begin position="72"/>
        <end position="110"/>
    </location>
</feature>
<name>A0A5B7JPW5_PORTR</name>
<gene>
    <name evidence="2" type="ORF">E2C01_091635</name>
</gene>
<protein>
    <submittedName>
        <fullName evidence="2">Uncharacterized protein</fullName>
    </submittedName>
</protein>
<reference evidence="2 3" key="1">
    <citation type="submission" date="2019-05" db="EMBL/GenBank/DDBJ databases">
        <title>Another draft genome of Portunus trituberculatus and its Hox gene families provides insights of decapod evolution.</title>
        <authorList>
            <person name="Jeong J.-H."/>
            <person name="Song I."/>
            <person name="Kim S."/>
            <person name="Choi T."/>
            <person name="Kim D."/>
            <person name="Ryu S."/>
            <person name="Kim W."/>
        </authorList>
    </citation>
    <scope>NUCLEOTIDE SEQUENCE [LARGE SCALE GENOMIC DNA]</scope>
    <source>
        <tissue evidence="2">Muscle</tissue>
    </source>
</reference>
<dbReference type="AlphaFoldDB" id="A0A5B7JPW5"/>
<dbReference type="Proteomes" id="UP000324222">
    <property type="component" value="Unassembled WGS sequence"/>
</dbReference>
<feature type="compositionally biased region" description="Polar residues" evidence="1">
    <location>
        <begin position="72"/>
        <end position="96"/>
    </location>
</feature>
<evidence type="ECO:0000313" key="3">
    <source>
        <dbReference type="Proteomes" id="UP000324222"/>
    </source>
</evidence>
<comment type="caution">
    <text evidence="2">The sequence shown here is derived from an EMBL/GenBank/DDBJ whole genome shotgun (WGS) entry which is preliminary data.</text>
</comment>